<comment type="caution">
    <text evidence="1">The sequence shown here is derived from an EMBL/GenBank/DDBJ whole genome shotgun (WGS) entry which is preliminary data.</text>
</comment>
<dbReference type="AlphaFoldDB" id="A0A8S4RKN8"/>
<reference evidence="1" key="1">
    <citation type="submission" date="2022-03" db="EMBL/GenBank/DDBJ databases">
        <authorList>
            <person name="Lindestad O."/>
        </authorList>
    </citation>
    <scope>NUCLEOTIDE SEQUENCE</scope>
</reference>
<dbReference type="EMBL" id="CAKXAJ010025209">
    <property type="protein sequence ID" value="CAH2236520.1"/>
    <property type="molecule type" value="Genomic_DNA"/>
</dbReference>
<accession>A0A8S4RKN8</accession>
<gene>
    <name evidence="1" type="primary">jg8005</name>
    <name evidence="1" type="ORF">PAEG_LOCUS13893</name>
</gene>
<evidence type="ECO:0000313" key="2">
    <source>
        <dbReference type="Proteomes" id="UP000838756"/>
    </source>
</evidence>
<name>A0A8S4RKN8_9NEOP</name>
<dbReference type="Proteomes" id="UP000838756">
    <property type="component" value="Unassembled WGS sequence"/>
</dbReference>
<proteinExistence type="predicted"/>
<protein>
    <submittedName>
        <fullName evidence="1">Jg8005 protein</fullName>
    </submittedName>
</protein>
<keyword evidence="2" id="KW-1185">Reference proteome</keyword>
<organism evidence="1 2">
    <name type="scientific">Pararge aegeria aegeria</name>
    <dbReference type="NCBI Taxonomy" id="348720"/>
    <lineage>
        <taxon>Eukaryota</taxon>
        <taxon>Metazoa</taxon>
        <taxon>Ecdysozoa</taxon>
        <taxon>Arthropoda</taxon>
        <taxon>Hexapoda</taxon>
        <taxon>Insecta</taxon>
        <taxon>Pterygota</taxon>
        <taxon>Neoptera</taxon>
        <taxon>Endopterygota</taxon>
        <taxon>Lepidoptera</taxon>
        <taxon>Glossata</taxon>
        <taxon>Ditrysia</taxon>
        <taxon>Papilionoidea</taxon>
        <taxon>Nymphalidae</taxon>
        <taxon>Satyrinae</taxon>
        <taxon>Satyrini</taxon>
        <taxon>Parargina</taxon>
        <taxon>Pararge</taxon>
    </lineage>
</organism>
<evidence type="ECO:0000313" key="1">
    <source>
        <dbReference type="EMBL" id="CAH2236520.1"/>
    </source>
</evidence>
<sequence>MIKQWSAVCKEVAVGGASSSSQDRNSGTGKRSVVGRQMCDNKDDFSFFLLDERLTSKSRKELLDPSGTTLPLLDISVGFPLAMVLCRFYPAPPAILFMSSVFLVDYQHCAFQCGIIRGPEIALGALLCPIMTLSSSPSVKENILGKADWRVESNKPYLGSVVDYGINISYSERKSVSCNGLRMIKRCIRGIVLAAK</sequence>